<dbReference type="EC" id="2.4.-.-" evidence="2"/>
<dbReference type="SUPFAM" id="SSF53756">
    <property type="entry name" value="UDP-Glycosyltransferase/glycogen phosphorylase"/>
    <property type="match status" value="1"/>
</dbReference>
<feature type="domain" description="Glycosyl transferase family 1" evidence="1">
    <location>
        <begin position="208"/>
        <end position="366"/>
    </location>
</feature>
<gene>
    <name evidence="2" type="ORF">AAGV33_00120</name>
</gene>
<protein>
    <submittedName>
        <fullName evidence="2">Glycosyltransferase</fullName>
        <ecNumber evidence="2">2.4.-.-</ecNumber>
    </submittedName>
</protein>
<accession>A0ABV4TF86</accession>
<evidence type="ECO:0000313" key="2">
    <source>
        <dbReference type="EMBL" id="MFA9192790.1"/>
    </source>
</evidence>
<sequence length="386" mass="44281">MNILFLYSSTINPQVGGVERVTFTLANYFESKGHNVFFLGFIESHSINDNRQFFLPDSSSCISEINISFFTSFLLKKTIDCVVNQGGTSEEISKLAYNCKLKEVKLISVVHNSLLATIKNFSFTYKSKFSKIGLSWILPYTDSKVLKNLLLKCYKQKYARHYQTLCKESDYVFLLSEKYKEELMFFMDGQSIDNVIGIPNPVSFNEIIKIKKKKEILYVGRVNTSQKRVDLLLQIWGLLDDRFTDWSLKIVGDGDELESMKVLSSKLNLQNVFFYGFRDPKQFYESASIFCMTSSFEGLPMTLIEAMQYGVVPVAFNSFISATDIIDDKVNGCLIRAFNINEYVDTLSKLMSSEEELERCSRAAEEKIKVFDLSIVGEKWLDILEN</sequence>
<organism evidence="2 3">
    <name type="scientific">Flavobacterium magnesitis</name>
    <dbReference type="NCBI Taxonomy" id="3138077"/>
    <lineage>
        <taxon>Bacteria</taxon>
        <taxon>Pseudomonadati</taxon>
        <taxon>Bacteroidota</taxon>
        <taxon>Flavobacteriia</taxon>
        <taxon>Flavobacteriales</taxon>
        <taxon>Flavobacteriaceae</taxon>
        <taxon>Flavobacterium</taxon>
    </lineage>
</organism>
<dbReference type="RefSeq" id="WP_373389885.1">
    <property type="nucleotide sequence ID" value="NZ_JBCFQK010000001.1"/>
</dbReference>
<dbReference type="Pfam" id="PF00534">
    <property type="entry name" value="Glycos_transf_1"/>
    <property type="match status" value="1"/>
</dbReference>
<dbReference type="Proteomes" id="UP001574170">
    <property type="component" value="Unassembled WGS sequence"/>
</dbReference>
<evidence type="ECO:0000313" key="3">
    <source>
        <dbReference type="Proteomes" id="UP001574170"/>
    </source>
</evidence>
<proteinExistence type="predicted"/>
<dbReference type="EMBL" id="JBCFQK010000001">
    <property type="protein sequence ID" value="MFA9192790.1"/>
    <property type="molecule type" value="Genomic_DNA"/>
</dbReference>
<name>A0ABV4TF86_9FLAO</name>
<comment type="caution">
    <text evidence="2">The sequence shown here is derived from an EMBL/GenBank/DDBJ whole genome shotgun (WGS) entry which is preliminary data.</text>
</comment>
<dbReference type="Gene3D" id="3.40.50.2000">
    <property type="entry name" value="Glycogen Phosphorylase B"/>
    <property type="match status" value="2"/>
</dbReference>
<keyword evidence="3" id="KW-1185">Reference proteome</keyword>
<dbReference type="InterPro" id="IPR001296">
    <property type="entry name" value="Glyco_trans_1"/>
</dbReference>
<evidence type="ECO:0000259" key="1">
    <source>
        <dbReference type="Pfam" id="PF00534"/>
    </source>
</evidence>
<dbReference type="PANTHER" id="PTHR12526:SF630">
    <property type="entry name" value="GLYCOSYLTRANSFERASE"/>
    <property type="match status" value="1"/>
</dbReference>
<dbReference type="PANTHER" id="PTHR12526">
    <property type="entry name" value="GLYCOSYLTRANSFERASE"/>
    <property type="match status" value="1"/>
</dbReference>
<keyword evidence="2" id="KW-0808">Transferase</keyword>
<dbReference type="GO" id="GO:0016757">
    <property type="term" value="F:glycosyltransferase activity"/>
    <property type="evidence" value="ECO:0007669"/>
    <property type="project" value="UniProtKB-KW"/>
</dbReference>
<keyword evidence="2" id="KW-0328">Glycosyltransferase</keyword>
<reference evidence="2 3" key="1">
    <citation type="submission" date="2024-04" db="EMBL/GenBank/DDBJ databases">
        <title>New Clade of Flavobacterium.</title>
        <authorList>
            <person name="Matos L."/>
            <person name="Proenca D.N."/>
            <person name="Fransisco R.M."/>
            <person name="Chung A.P."/>
            <person name="Maccario L."/>
            <person name="Sorensen S.J."/>
            <person name="Morais P.V."/>
        </authorList>
    </citation>
    <scope>NUCLEOTIDE SEQUENCE [LARGE SCALE GENOMIC DNA]</scope>
    <source>
        <strain evidence="2 3">FBOR7N2.3</strain>
    </source>
</reference>